<gene>
    <name evidence="3" type="ORF">BU23DRAFT_600582</name>
</gene>
<evidence type="ECO:0000256" key="1">
    <source>
        <dbReference type="SAM" id="MobiDB-lite"/>
    </source>
</evidence>
<feature type="region of interest" description="Disordered" evidence="1">
    <location>
        <begin position="47"/>
        <end position="89"/>
    </location>
</feature>
<dbReference type="AlphaFoldDB" id="A0A6A5V7R2"/>
<accession>A0A6A5V7R2</accession>
<keyword evidence="2" id="KW-0472">Membrane</keyword>
<protein>
    <submittedName>
        <fullName evidence="3">Uncharacterized protein</fullName>
    </submittedName>
</protein>
<dbReference type="EMBL" id="ML976696">
    <property type="protein sequence ID" value="KAF1971056.1"/>
    <property type="molecule type" value="Genomic_DNA"/>
</dbReference>
<keyword evidence="4" id="KW-1185">Reference proteome</keyword>
<organism evidence="3 4">
    <name type="scientific">Bimuria novae-zelandiae CBS 107.79</name>
    <dbReference type="NCBI Taxonomy" id="1447943"/>
    <lineage>
        <taxon>Eukaryota</taxon>
        <taxon>Fungi</taxon>
        <taxon>Dikarya</taxon>
        <taxon>Ascomycota</taxon>
        <taxon>Pezizomycotina</taxon>
        <taxon>Dothideomycetes</taxon>
        <taxon>Pleosporomycetidae</taxon>
        <taxon>Pleosporales</taxon>
        <taxon>Massarineae</taxon>
        <taxon>Didymosphaeriaceae</taxon>
        <taxon>Bimuria</taxon>
    </lineage>
</organism>
<evidence type="ECO:0000313" key="4">
    <source>
        <dbReference type="Proteomes" id="UP000800036"/>
    </source>
</evidence>
<feature type="transmembrane region" description="Helical" evidence="2">
    <location>
        <begin position="115"/>
        <end position="140"/>
    </location>
</feature>
<proteinExistence type="predicted"/>
<dbReference type="Proteomes" id="UP000800036">
    <property type="component" value="Unassembled WGS sequence"/>
</dbReference>
<dbReference type="OrthoDB" id="4506934at2759"/>
<keyword evidence="2" id="KW-0812">Transmembrane</keyword>
<sequence>MAEHFKRTDGMGVATPHEAAPAYNDVIHLHEPANSFARSSSGYATVPQTDIEHDAAAHTHTHSPAATAQQQPQETPAQTSAGVVPSEPHVHCEECEQKRRDEYYSKRRGDCIATAFGFFVLLLFVSAIILGIVAIGAIAAEAKCDGIKET</sequence>
<name>A0A6A5V7R2_9PLEO</name>
<keyword evidence="2" id="KW-1133">Transmembrane helix</keyword>
<evidence type="ECO:0000256" key="2">
    <source>
        <dbReference type="SAM" id="Phobius"/>
    </source>
</evidence>
<reference evidence="3" key="1">
    <citation type="journal article" date="2020" name="Stud. Mycol.">
        <title>101 Dothideomycetes genomes: a test case for predicting lifestyles and emergence of pathogens.</title>
        <authorList>
            <person name="Haridas S."/>
            <person name="Albert R."/>
            <person name="Binder M."/>
            <person name="Bloem J."/>
            <person name="Labutti K."/>
            <person name="Salamov A."/>
            <person name="Andreopoulos B."/>
            <person name="Baker S."/>
            <person name="Barry K."/>
            <person name="Bills G."/>
            <person name="Bluhm B."/>
            <person name="Cannon C."/>
            <person name="Castanera R."/>
            <person name="Culley D."/>
            <person name="Daum C."/>
            <person name="Ezra D."/>
            <person name="Gonzalez J."/>
            <person name="Henrissat B."/>
            <person name="Kuo A."/>
            <person name="Liang C."/>
            <person name="Lipzen A."/>
            <person name="Lutzoni F."/>
            <person name="Magnuson J."/>
            <person name="Mondo S."/>
            <person name="Nolan M."/>
            <person name="Ohm R."/>
            <person name="Pangilinan J."/>
            <person name="Park H.-J."/>
            <person name="Ramirez L."/>
            <person name="Alfaro M."/>
            <person name="Sun H."/>
            <person name="Tritt A."/>
            <person name="Yoshinaga Y."/>
            <person name="Zwiers L.-H."/>
            <person name="Turgeon B."/>
            <person name="Goodwin S."/>
            <person name="Spatafora J."/>
            <person name="Crous P."/>
            <person name="Grigoriev I."/>
        </authorList>
    </citation>
    <scope>NUCLEOTIDE SEQUENCE</scope>
    <source>
        <strain evidence="3">CBS 107.79</strain>
    </source>
</reference>
<feature type="compositionally biased region" description="Low complexity" evidence="1">
    <location>
        <begin position="62"/>
        <end position="81"/>
    </location>
</feature>
<evidence type="ECO:0000313" key="3">
    <source>
        <dbReference type="EMBL" id="KAF1971056.1"/>
    </source>
</evidence>